<gene>
    <name evidence="1" type="ORF">KC19_2G289900</name>
</gene>
<dbReference type="AlphaFoldDB" id="A0A8T0J1Z2"/>
<sequence length="79" mass="8573">MRKCLELKSSDLVVHPFPHGAGAMVEAMEALGAVYANGHFRVKTSFFSTRLQQLLGSNPTAVCACTHREVQSCPLCLIP</sequence>
<evidence type="ECO:0000313" key="2">
    <source>
        <dbReference type="Proteomes" id="UP000822688"/>
    </source>
</evidence>
<comment type="caution">
    <text evidence="1">The sequence shown here is derived from an EMBL/GenBank/DDBJ whole genome shotgun (WGS) entry which is preliminary data.</text>
</comment>
<organism evidence="1 2">
    <name type="scientific">Ceratodon purpureus</name>
    <name type="common">Fire moss</name>
    <name type="synonym">Dicranum purpureum</name>
    <dbReference type="NCBI Taxonomy" id="3225"/>
    <lineage>
        <taxon>Eukaryota</taxon>
        <taxon>Viridiplantae</taxon>
        <taxon>Streptophyta</taxon>
        <taxon>Embryophyta</taxon>
        <taxon>Bryophyta</taxon>
        <taxon>Bryophytina</taxon>
        <taxon>Bryopsida</taxon>
        <taxon>Dicranidae</taxon>
        <taxon>Pseudoditrichales</taxon>
        <taxon>Ditrichaceae</taxon>
        <taxon>Ceratodon</taxon>
    </lineage>
</organism>
<dbReference type="EMBL" id="CM026422">
    <property type="protein sequence ID" value="KAG0589076.1"/>
    <property type="molecule type" value="Genomic_DNA"/>
</dbReference>
<dbReference type="Proteomes" id="UP000822688">
    <property type="component" value="Chromosome 2"/>
</dbReference>
<proteinExistence type="predicted"/>
<evidence type="ECO:0000313" key="1">
    <source>
        <dbReference type="EMBL" id="KAG0589076.1"/>
    </source>
</evidence>
<accession>A0A8T0J1Z2</accession>
<name>A0A8T0J1Z2_CERPU</name>
<reference evidence="1" key="1">
    <citation type="submission" date="2020-06" db="EMBL/GenBank/DDBJ databases">
        <title>WGS assembly of Ceratodon purpureus strain R40.</title>
        <authorList>
            <person name="Carey S.B."/>
            <person name="Jenkins J."/>
            <person name="Shu S."/>
            <person name="Lovell J.T."/>
            <person name="Sreedasyam A."/>
            <person name="Maumus F."/>
            <person name="Tiley G.P."/>
            <person name="Fernandez-Pozo N."/>
            <person name="Barry K."/>
            <person name="Chen C."/>
            <person name="Wang M."/>
            <person name="Lipzen A."/>
            <person name="Daum C."/>
            <person name="Saski C.A."/>
            <person name="Payton A.C."/>
            <person name="Mcbreen J.C."/>
            <person name="Conrad R.E."/>
            <person name="Kollar L.M."/>
            <person name="Olsson S."/>
            <person name="Huttunen S."/>
            <person name="Landis J.B."/>
            <person name="Wickett N.J."/>
            <person name="Johnson M.G."/>
            <person name="Rensing S.A."/>
            <person name="Grimwood J."/>
            <person name="Schmutz J."/>
            <person name="Mcdaniel S.F."/>
        </authorList>
    </citation>
    <scope>NUCLEOTIDE SEQUENCE</scope>
    <source>
        <strain evidence="1">R40</strain>
    </source>
</reference>
<keyword evidence="2" id="KW-1185">Reference proteome</keyword>
<protein>
    <submittedName>
        <fullName evidence="1">Uncharacterized protein</fullName>
    </submittedName>
</protein>